<evidence type="ECO:0000259" key="11">
    <source>
        <dbReference type="Pfam" id="PF23925"/>
    </source>
</evidence>
<dbReference type="GO" id="GO:0002926">
    <property type="term" value="P:tRNA wobble base 5-methoxycarbonylmethyl-2-thiouridinylation"/>
    <property type="evidence" value="ECO:0007669"/>
    <property type="project" value="TreeGrafter"/>
</dbReference>
<dbReference type="Pfam" id="PF23797">
    <property type="entry name" value="Beta-prop_ELP1_2nd"/>
    <property type="match status" value="1"/>
</dbReference>
<dbReference type="SUPFAM" id="SSF69322">
    <property type="entry name" value="Tricorn protease domain 2"/>
    <property type="match status" value="1"/>
</dbReference>
<dbReference type="PANTHER" id="PTHR12747">
    <property type="entry name" value="ELONGATOR COMPLEX PROTEIN 1"/>
    <property type="match status" value="1"/>
</dbReference>
<dbReference type="InterPro" id="IPR056165">
    <property type="entry name" value="Beta-prop_ELP1_2nd"/>
</dbReference>
<dbReference type="GeneID" id="27719559"/>
<dbReference type="PIRSF" id="PIRSF017233">
    <property type="entry name" value="IKAP"/>
    <property type="match status" value="1"/>
</dbReference>
<evidence type="ECO:0000259" key="9">
    <source>
        <dbReference type="Pfam" id="PF23797"/>
    </source>
</evidence>
<evidence type="ECO:0000256" key="1">
    <source>
        <dbReference type="ARBA" id="ARBA00005043"/>
    </source>
</evidence>
<comment type="subcellular location">
    <subcellularLocation>
        <location evidence="6">Cytoplasm</location>
    </subcellularLocation>
    <subcellularLocation>
        <location evidence="6">Nucleus</location>
    </subcellularLocation>
</comment>
<comment type="similarity">
    <text evidence="2 6">Belongs to the ELP1/IKA1 family.</text>
</comment>
<proteinExistence type="inferred from homology"/>
<feature type="domain" description="ELP1 alpha-solenoid" evidence="11">
    <location>
        <begin position="698"/>
        <end position="908"/>
    </location>
</feature>
<dbReference type="OrthoDB" id="40048at2759"/>
<dbReference type="InterPro" id="IPR015943">
    <property type="entry name" value="WD40/YVTN_repeat-like_dom_sf"/>
</dbReference>
<evidence type="ECO:0000256" key="5">
    <source>
        <dbReference type="ARBA" id="ARBA00029535"/>
    </source>
</evidence>
<dbReference type="Pfam" id="PF23878">
    <property type="entry name" value="TPR_ELP1"/>
    <property type="match status" value="1"/>
</dbReference>
<dbReference type="Pfam" id="PF23936">
    <property type="entry name" value="HB_ELP1"/>
    <property type="match status" value="1"/>
</dbReference>
<dbReference type="Proteomes" id="UP000028545">
    <property type="component" value="Unassembled WGS sequence"/>
</dbReference>
<dbReference type="OMA" id="WRESLYC"/>
<evidence type="ECO:0000259" key="10">
    <source>
        <dbReference type="Pfam" id="PF23878"/>
    </source>
</evidence>
<dbReference type="InterPro" id="IPR056166">
    <property type="entry name" value="TPR_ELP1"/>
</dbReference>
<keyword evidence="4" id="KW-0819">tRNA processing</keyword>
<comment type="function">
    <text evidence="6">Component of the elongator complex which is required for multiple tRNA modifications, including mcm5U (5-methoxycarbonylmethyl uridine), mcm5s2U (5-methoxycarbonylmethyl-2-thiouridine), and ncm5U (5-carbamoylmethyl uridine). The elongator complex catalyzes formation of carboxymethyluridine in the wobble base at position 34 in tRNAs.</text>
</comment>
<protein>
    <recommendedName>
        <fullName evidence="5 6">Elongator complex protein 1</fullName>
    </recommendedName>
</protein>
<dbReference type="GO" id="GO:0000049">
    <property type="term" value="F:tRNA binding"/>
    <property type="evidence" value="ECO:0007669"/>
    <property type="project" value="EnsemblFungi"/>
</dbReference>
<feature type="region of interest" description="Disordered" evidence="7">
    <location>
        <begin position="1179"/>
        <end position="1203"/>
    </location>
</feature>
<dbReference type="InterPro" id="IPR056169">
    <property type="entry name" value="HB_ELP1"/>
</dbReference>
<evidence type="ECO:0000256" key="4">
    <source>
        <dbReference type="ARBA" id="ARBA00022694"/>
    </source>
</evidence>
<feature type="domain" description="ELP1 three-helical bundle" evidence="12">
    <location>
        <begin position="1091"/>
        <end position="1265"/>
    </location>
</feature>
<dbReference type="Pfam" id="PF23925">
    <property type="entry name" value="A-sol_ELP1"/>
    <property type="match status" value="1"/>
</dbReference>
<dbReference type="UniPathway" id="UPA00988"/>
<comment type="caution">
    <text evidence="13">The sequence shown here is derived from an EMBL/GenBank/DDBJ whole genome shotgun (WGS) entry which is preliminary data.</text>
</comment>
<organism evidence="13 14">
    <name type="scientific">Pseudallescheria apiosperma</name>
    <name type="common">Scedosporium apiospermum</name>
    <dbReference type="NCBI Taxonomy" id="563466"/>
    <lineage>
        <taxon>Eukaryota</taxon>
        <taxon>Fungi</taxon>
        <taxon>Dikarya</taxon>
        <taxon>Ascomycota</taxon>
        <taxon>Pezizomycotina</taxon>
        <taxon>Sordariomycetes</taxon>
        <taxon>Hypocreomycetidae</taxon>
        <taxon>Microascales</taxon>
        <taxon>Microascaceae</taxon>
        <taxon>Scedosporium</taxon>
    </lineage>
</organism>
<gene>
    <name evidence="13" type="ORF">SAPIO_CDS1037</name>
</gene>
<dbReference type="GO" id="GO:0005634">
    <property type="term" value="C:nucleus"/>
    <property type="evidence" value="ECO:0007669"/>
    <property type="project" value="UniProtKB-SubCell"/>
</dbReference>
<name>A0A084GFQ4_PSEDA</name>
<dbReference type="KEGG" id="sapo:SAPIO_CDS1037"/>
<keyword evidence="3 6" id="KW-0963">Cytoplasm</keyword>
<evidence type="ECO:0000256" key="3">
    <source>
        <dbReference type="ARBA" id="ARBA00022490"/>
    </source>
</evidence>
<evidence type="ECO:0000313" key="14">
    <source>
        <dbReference type="Proteomes" id="UP000028545"/>
    </source>
</evidence>
<keyword evidence="6" id="KW-0539">Nucleus</keyword>
<feature type="domain" description="ELP1 N-terminal second beta-propeller" evidence="9">
    <location>
        <begin position="409"/>
        <end position="674"/>
    </location>
</feature>
<dbReference type="Pfam" id="PF04762">
    <property type="entry name" value="Beta-prop_ELP1_1st"/>
    <property type="match status" value="1"/>
</dbReference>
<dbReference type="HOGENOM" id="CLU_001477_0_1_1"/>
<dbReference type="GO" id="GO:0006357">
    <property type="term" value="P:regulation of transcription by RNA polymerase II"/>
    <property type="evidence" value="ECO:0007669"/>
    <property type="project" value="EnsemblFungi"/>
</dbReference>
<dbReference type="PANTHER" id="PTHR12747:SF0">
    <property type="entry name" value="ELONGATOR COMPLEX PROTEIN 1"/>
    <property type="match status" value="1"/>
</dbReference>
<dbReference type="EMBL" id="JOWA01000044">
    <property type="protein sequence ID" value="KEZ46166.1"/>
    <property type="molecule type" value="Genomic_DNA"/>
</dbReference>
<dbReference type="GO" id="GO:0042802">
    <property type="term" value="F:identical protein binding"/>
    <property type="evidence" value="ECO:0007669"/>
    <property type="project" value="EnsemblFungi"/>
</dbReference>
<dbReference type="GO" id="GO:0005829">
    <property type="term" value="C:cytosol"/>
    <property type="evidence" value="ECO:0007669"/>
    <property type="project" value="TreeGrafter"/>
</dbReference>
<dbReference type="RefSeq" id="XP_016645965.1">
    <property type="nucleotide sequence ID" value="XM_016783967.1"/>
</dbReference>
<reference evidence="13 14" key="1">
    <citation type="journal article" date="2014" name="Genome Announc.">
        <title>Draft genome sequence of the pathogenic fungus Scedosporium apiospermum.</title>
        <authorList>
            <person name="Vandeputte P."/>
            <person name="Ghamrawi S."/>
            <person name="Rechenmann M."/>
            <person name="Iltis A."/>
            <person name="Giraud S."/>
            <person name="Fleury M."/>
            <person name="Thornton C."/>
            <person name="Delhaes L."/>
            <person name="Meyer W."/>
            <person name="Papon N."/>
            <person name="Bouchara J.P."/>
        </authorList>
    </citation>
    <scope>NUCLEOTIDE SEQUENCE [LARGE SCALE GENOMIC DNA]</scope>
    <source>
        <strain evidence="13 14">IHEM 14462</strain>
    </source>
</reference>
<evidence type="ECO:0000256" key="7">
    <source>
        <dbReference type="SAM" id="MobiDB-lite"/>
    </source>
</evidence>
<dbReference type="InterPro" id="IPR056167">
    <property type="entry name" value="A-sol_ELP1"/>
</dbReference>
<keyword evidence="14" id="KW-1185">Reference proteome</keyword>
<dbReference type="InterPro" id="IPR056164">
    <property type="entry name" value="Beta-prop_ELP1_1st"/>
</dbReference>
<accession>A0A084GFQ4</accession>
<sequence>MRNLRTIRYGSWEHPGPITATCWDPAKDEVICAIGPSEGRSTIELVRLGEKGSEIVEKSIASWELQVASPDAPVDRVLSLHHASDTLTTSLIFANGDFVIVRESESLDPEDGPHIEIVGSIDDGIAAARWSPDEELLLVITKADEVLFMDRDFDPITQTKMTVDDLKISKHVSVGWGKKETQFQGRGARALRDPTIPEKVDEGVLSPNDDNSTAISWRGDGAYVSVNSIQDGKRRVIRVYSREGALDSVSEPVDGLEGALSWRPSGNLIAGIQRLSDRVDVVFFERNGLRHGQFSLRSSSERIRLEWNSDSTVLAVTFSHSVQLWTMGNYHWYLKQEVPLAPSEVVGLAWHPEKALRLTTVIKGIDLQSFPGRESRSHMPIDTVLFSEYNFTTTQGTLAPPNDFGAAAVIDGSTINLTPFRTANIPPPMSMFQVTVEGNAIDVSLGYNDDLIAVLHTRGVDVYSWTTKNGRRVAPSLVAKGSIADADQAFGKESALQIFQSGEGEFSILSQSYTTLARPFAIDPSNNSVQWLDSIPLAADASVLLATTSSYMDGATVNGYVQGRGGSVQAVFGGFAEPLDLKFASLLPWSRIVTVGEDLLAIGQTRNGLLYAGNRVLARNCTSFLVTPNHIIFTTNNHLVKFIHLDDVDSMEVPADDPETDERCRSIERGARLVTAIPTNMSLVLQMPRGNVETIFPRAMVVAGIRKLIDEKNYKRAFSYCRTQRVDMNILYDHRPAQFISNVGLFLDQLEDVTYIDLFLSSLKEEDVTQTMYKDTKRQNAAVVDGFGEAAQEKGAEETDKSTSKVNRICDAVLRGLQSRKATNLQNTITAHVCKVPPALEDGLSLVAGLMREDESLAEKAVEHICFLVDVNRLYEHALGLYDLELTLLVAQQAQKDPREYLPFVQSLHEMTELRRRFTIDDYLNRREKALLHLKELNAFDELQNYVVKHGLYQKALETYRYDRERSNVIMELYAAHLESKSQFREAGLAYESLENYQKATSCYRSAGATCWRECLFTSQLQTPPISGAALDELATDLAEALWEAKDYASAATIHDEYLSSLEMAVKCLCKGYHFADAMRLVVRRGQPELLPTAVDTGITEALSSSTEFLADCKSQLKAQVPRILELRKRAAEDPLAFYEGERAGGEDIPDDISVAASSRISTSASLFTRYTGKSGSVGTVGTGVSRATSKNRRREEKKRARGRKGTVYEEEYLVNSVRRLVDRVEGAKGEVERLVFALVRRGMQERARAVEALMAEVVAACKVAIGKVFPQEEKQEADGQTEEGVLRPTGADAVLHDLLESQGKKQEPPMITEVRRLTLLG</sequence>
<dbReference type="VEuPathDB" id="FungiDB:SAPIO_CDS1037"/>
<dbReference type="Gene3D" id="2.130.10.10">
    <property type="entry name" value="YVTN repeat-like/Quinoprotein amine dehydrogenase"/>
    <property type="match status" value="1"/>
</dbReference>
<feature type="domain" description="ELP1 first N-terminal beta-propeller" evidence="8">
    <location>
        <begin position="1"/>
        <end position="353"/>
    </location>
</feature>
<evidence type="ECO:0000259" key="12">
    <source>
        <dbReference type="Pfam" id="PF23936"/>
    </source>
</evidence>
<evidence type="ECO:0000256" key="6">
    <source>
        <dbReference type="PIRNR" id="PIRNR017233"/>
    </source>
</evidence>
<comment type="pathway">
    <text evidence="1">tRNA modification; 5-methoxycarbonylmethyl-2-thiouridine-tRNA biosynthesis.</text>
</comment>
<evidence type="ECO:0000313" key="13">
    <source>
        <dbReference type="EMBL" id="KEZ46166.1"/>
    </source>
</evidence>
<feature type="domain" description="ELP1 TPR" evidence="10">
    <location>
        <begin position="916"/>
        <end position="1080"/>
    </location>
</feature>
<evidence type="ECO:0000256" key="2">
    <source>
        <dbReference type="ARBA" id="ARBA00006086"/>
    </source>
</evidence>
<dbReference type="InterPro" id="IPR006849">
    <property type="entry name" value="Elp1"/>
</dbReference>
<evidence type="ECO:0000259" key="8">
    <source>
        <dbReference type="Pfam" id="PF04762"/>
    </source>
</evidence>
<dbReference type="GO" id="GO:0033588">
    <property type="term" value="C:elongator holoenzyme complex"/>
    <property type="evidence" value="ECO:0007669"/>
    <property type="project" value="EnsemblFungi"/>
</dbReference>